<dbReference type="Pfam" id="PF00170">
    <property type="entry name" value="bZIP_1"/>
    <property type="match status" value="1"/>
</dbReference>
<keyword evidence="4" id="KW-0539">Nucleus</keyword>
<accession>A0A0B7KQP4</accession>
<dbReference type="CDD" id="cd14687">
    <property type="entry name" value="bZIP_ATF2"/>
    <property type="match status" value="1"/>
</dbReference>
<protein>
    <recommendedName>
        <fullName evidence="6">BZIP domain-containing protein</fullName>
    </recommendedName>
</protein>
<dbReference type="InterPro" id="IPR046347">
    <property type="entry name" value="bZIP_sf"/>
</dbReference>
<proteinExistence type="predicted"/>
<feature type="compositionally biased region" description="Low complexity" evidence="5">
    <location>
        <begin position="119"/>
        <end position="138"/>
    </location>
</feature>
<reference evidence="7" key="1">
    <citation type="submission" date="2015-01" db="EMBL/GenBank/DDBJ databases">
        <authorList>
            <person name="Durling Mikael"/>
        </authorList>
    </citation>
    <scope>NUCLEOTIDE SEQUENCE</scope>
</reference>
<dbReference type="GO" id="GO:0005634">
    <property type="term" value="C:nucleus"/>
    <property type="evidence" value="ECO:0007669"/>
    <property type="project" value="UniProtKB-SubCell"/>
</dbReference>
<dbReference type="PROSITE" id="PS00036">
    <property type="entry name" value="BZIP_BASIC"/>
    <property type="match status" value="1"/>
</dbReference>
<keyword evidence="2" id="KW-0805">Transcription regulation</keyword>
<dbReference type="PROSITE" id="PS50217">
    <property type="entry name" value="BZIP"/>
    <property type="match status" value="1"/>
</dbReference>
<dbReference type="InterPro" id="IPR051027">
    <property type="entry name" value="bZIP_transcription_factors"/>
</dbReference>
<feature type="domain" description="BZIP" evidence="6">
    <location>
        <begin position="168"/>
        <end position="231"/>
    </location>
</feature>
<dbReference type="SUPFAM" id="SSF57959">
    <property type="entry name" value="Leucine zipper domain"/>
    <property type="match status" value="1"/>
</dbReference>
<dbReference type="Gene3D" id="1.20.5.170">
    <property type="match status" value="1"/>
</dbReference>
<feature type="region of interest" description="Disordered" evidence="5">
    <location>
        <begin position="257"/>
        <end position="284"/>
    </location>
</feature>
<evidence type="ECO:0000256" key="4">
    <source>
        <dbReference type="ARBA" id="ARBA00023242"/>
    </source>
</evidence>
<dbReference type="SMART" id="SM00338">
    <property type="entry name" value="BRLZ"/>
    <property type="match status" value="1"/>
</dbReference>
<feature type="compositionally biased region" description="Basic and acidic residues" evidence="5">
    <location>
        <begin position="156"/>
        <end position="179"/>
    </location>
</feature>
<evidence type="ECO:0000256" key="1">
    <source>
        <dbReference type="ARBA" id="ARBA00004123"/>
    </source>
</evidence>
<feature type="region of interest" description="Disordered" evidence="5">
    <location>
        <begin position="110"/>
        <end position="181"/>
    </location>
</feature>
<evidence type="ECO:0000256" key="5">
    <source>
        <dbReference type="SAM" id="MobiDB-lite"/>
    </source>
</evidence>
<comment type="subcellular location">
    <subcellularLocation>
        <location evidence="1">Nucleus</location>
    </subcellularLocation>
</comment>
<gene>
    <name evidence="7" type="ORF">BN869_000013830_1</name>
</gene>
<evidence type="ECO:0000259" key="6">
    <source>
        <dbReference type="PROSITE" id="PS50217"/>
    </source>
</evidence>
<evidence type="ECO:0000256" key="2">
    <source>
        <dbReference type="ARBA" id="ARBA00023015"/>
    </source>
</evidence>
<evidence type="ECO:0000256" key="3">
    <source>
        <dbReference type="ARBA" id="ARBA00023163"/>
    </source>
</evidence>
<dbReference type="AlphaFoldDB" id="A0A0B7KQP4"/>
<sequence>MALTTESASTYAVGKPIDNDFDLSLTYNDGFTDPFTNADRMMVDPRLAMPLPINVSDKPSEPTFAISPSIWDQQLDSSTPLFCQFKNGEEPIDIGNDVNSEAMASFKPRDSIATRKSSHTSSNSSFPSLTSSTSSHNSQAKKQTRNPARKKQQSLRKQEPKSKNKYEDPKRNKYLERNRLAASKCRHKKKEWVQNLEETRGILETKHHSLQREYSALTEEVSQLKNFLMAHSGCNDANIDQWIQAEARQFARKSLDGSFAALGHRPSGSPSSPTPESPQSSTGT</sequence>
<name>A0A0B7KQP4_BIOOC</name>
<dbReference type="EMBL" id="CDPU01000144">
    <property type="protein sequence ID" value="CEO57772.1"/>
    <property type="molecule type" value="Genomic_DNA"/>
</dbReference>
<dbReference type="InterPro" id="IPR004827">
    <property type="entry name" value="bZIP"/>
</dbReference>
<dbReference type="PANTHER" id="PTHR19304">
    <property type="entry name" value="CYCLIC-AMP RESPONSE ELEMENT BINDING PROTEIN"/>
    <property type="match status" value="1"/>
</dbReference>
<evidence type="ECO:0000313" key="7">
    <source>
        <dbReference type="EMBL" id="CEO57772.1"/>
    </source>
</evidence>
<feature type="compositionally biased region" description="Basic residues" evidence="5">
    <location>
        <begin position="142"/>
        <end position="154"/>
    </location>
</feature>
<dbReference type="GO" id="GO:0003700">
    <property type="term" value="F:DNA-binding transcription factor activity"/>
    <property type="evidence" value="ECO:0007669"/>
    <property type="project" value="InterPro"/>
</dbReference>
<organism evidence="7">
    <name type="scientific">Bionectria ochroleuca</name>
    <name type="common">Gliocladium roseum</name>
    <dbReference type="NCBI Taxonomy" id="29856"/>
    <lineage>
        <taxon>Eukaryota</taxon>
        <taxon>Fungi</taxon>
        <taxon>Dikarya</taxon>
        <taxon>Ascomycota</taxon>
        <taxon>Pezizomycotina</taxon>
        <taxon>Sordariomycetes</taxon>
        <taxon>Hypocreomycetidae</taxon>
        <taxon>Hypocreales</taxon>
        <taxon>Bionectriaceae</taxon>
        <taxon>Clonostachys</taxon>
    </lineage>
</organism>
<keyword evidence="3" id="KW-0804">Transcription</keyword>